<feature type="domain" description="Tyrosine specific protein phosphatases" evidence="1">
    <location>
        <begin position="124"/>
        <end position="191"/>
    </location>
</feature>
<evidence type="ECO:0000259" key="1">
    <source>
        <dbReference type="PROSITE" id="PS50056"/>
    </source>
</evidence>
<accession>A0ABP7P0E4</accession>
<dbReference type="Proteomes" id="UP001500034">
    <property type="component" value="Unassembled WGS sequence"/>
</dbReference>
<dbReference type="EMBL" id="BAABCQ010000010">
    <property type="protein sequence ID" value="GAA3957591.1"/>
    <property type="molecule type" value="Genomic_DNA"/>
</dbReference>
<dbReference type="Pfam" id="PF00782">
    <property type="entry name" value="DSPc"/>
    <property type="match status" value="1"/>
</dbReference>
<gene>
    <name evidence="2" type="ORF">GCM10022384_08320</name>
</gene>
<dbReference type="InterPro" id="IPR000340">
    <property type="entry name" value="Dual-sp_phosphatase_cat-dom"/>
</dbReference>
<protein>
    <submittedName>
        <fullName evidence="2">Dual specificity protein phosphatase family protein</fullName>
    </submittedName>
</protein>
<proteinExistence type="predicted"/>
<dbReference type="Gene3D" id="3.90.190.10">
    <property type="entry name" value="Protein tyrosine phosphatase superfamily"/>
    <property type="match status" value="1"/>
</dbReference>
<reference evidence="3" key="1">
    <citation type="journal article" date="2019" name="Int. J. Syst. Evol. Microbiol.">
        <title>The Global Catalogue of Microorganisms (GCM) 10K type strain sequencing project: providing services to taxonomists for standard genome sequencing and annotation.</title>
        <authorList>
            <consortium name="The Broad Institute Genomics Platform"/>
            <consortium name="The Broad Institute Genome Sequencing Center for Infectious Disease"/>
            <person name="Wu L."/>
            <person name="Ma J."/>
        </authorList>
    </citation>
    <scope>NUCLEOTIDE SEQUENCE [LARGE SCALE GENOMIC DNA]</scope>
    <source>
        <strain evidence="3">JCM 17027</strain>
    </source>
</reference>
<comment type="caution">
    <text evidence="2">The sequence shown here is derived from an EMBL/GenBank/DDBJ whole genome shotgun (WGS) entry which is preliminary data.</text>
</comment>
<dbReference type="InterPro" id="IPR000387">
    <property type="entry name" value="Tyr_Pase_dom"/>
</dbReference>
<dbReference type="InterPro" id="IPR029021">
    <property type="entry name" value="Prot-tyrosine_phosphatase-like"/>
</dbReference>
<keyword evidence="3" id="KW-1185">Reference proteome</keyword>
<evidence type="ECO:0000313" key="2">
    <source>
        <dbReference type="EMBL" id="GAA3957591.1"/>
    </source>
</evidence>
<evidence type="ECO:0000313" key="3">
    <source>
        <dbReference type="Proteomes" id="UP001500034"/>
    </source>
</evidence>
<dbReference type="PROSITE" id="PS50056">
    <property type="entry name" value="TYR_PHOSPHATASE_2"/>
    <property type="match status" value="1"/>
</dbReference>
<organism evidence="2 3">
    <name type="scientific">Streptomyces marokkonensis</name>
    <dbReference type="NCBI Taxonomy" id="324855"/>
    <lineage>
        <taxon>Bacteria</taxon>
        <taxon>Bacillati</taxon>
        <taxon>Actinomycetota</taxon>
        <taxon>Actinomycetes</taxon>
        <taxon>Kitasatosporales</taxon>
        <taxon>Streptomycetaceae</taxon>
        <taxon>Streptomyces</taxon>
    </lineage>
</organism>
<sequence length="209" mass="22868">MGVPVGHSPHGPREQEGCCGGKNPVTFEVVGRTFGRAGEALVRTRGKGADAPAPGRPWDEIVPGLWMGGHEFQRQAGELEFAVVRDEFDLVQTLLRLPGHGPDQGVEHHVWPIPDGPLDGTQLAGVIRLAEAAGEALDRGRKVLVRCYHGYNRSGLVVAHTLVRRGGTAEEAVRLIRARRSRWALHNDLFVEYLRTGLDTARLLEELAE</sequence>
<dbReference type="SUPFAM" id="SSF52799">
    <property type="entry name" value="(Phosphotyrosine protein) phosphatases II"/>
    <property type="match status" value="1"/>
</dbReference>
<name>A0ABP7P0E4_9ACTN</name>